<dbReference type="GeneID" id="63761512"/>
<dbReference type="GO" id="GO:0016491">
    <property type="term" value="F:oxidoreductase activity"/>
    <property type="evidence" value="ECO:0007669"/>
    <property type="project" value="InterPro"/>
</dbReference>
<dbReference type="PANTHER" id="PTHR36124:SF1">
    <property type="entry name" value="ER-BOUND OXYGENASE MPAB_MPAB'_RUBBER OXYGENASE CATALYTIC DOMAIN-CONTAINING PROTEIN"/>
    <property type="match status" value="1"/>
</dbReference>
<keyword evidence="2" id="KW-1185">Reference proteome</keyword>
<evidence type="ECO:0000313" key="2">
    <source>
        <dbReference type="Proteomes" id="UP000184356"/>
    </source>
</evidence>
<dbReference type="Proteomes" id="UP000184356">
    <property type="component" value="Unassembled WGS sequence"/>
</dbReference>
<proteinExistence type="predicted"/>
<protein>
    <submittedName>
        <fullName evidence="1">Uncharacterized protein</fullName>
    </submittedName>
</protein>
<organism evidence="1 2">
    <name type="scientific">Aspergillus sydowii CBS 593.65</name>
    <dbReference type="NCBI Taxonomy" id="1036612"/>
    <lineage>
        <taxon>Eukaryota</taxon>
        <taxon>Fungi</taxon>
        <taxon>Dikarya</taxon>
        <taxon>Ascomycota</taxon>
        <taxon>Pezizomycotina</taxon>
        <taxon>Eurotiomycetes</taxon>
        <taxon>Eurotiomycetidae</taxon>
        <taxon>Eurotiales</taxon>
        <taxon>Aspergillaceae</taxon>
        <taxon>Aspergillus</taxon>
        <taxon>Aspergillus subgen. Nidulantes</taxon>
    </lineage>
</organism>
<evidence type="ECO:0000313" key="1">
    <source>
        <dbReference type="EMBL" id="OJJ53594.1"/>
    </source>
</evidence>
<sequence length="186" mass="21577">MEWIVRTISELPATNPVTSAFSKMLSNGVSLDDIKKYPPAPTRHRAGIRRSVLFSALRTHAAKEEESIIEELYQYVFPMAFLKSLQFALFKLIYQGRLGHQQGTAIHSQCLYHRAITWINKFEWRTLTDYEKGYLKNEEWEDGLECHEDIKDWAKHYEAKEMVPAATNKQTADELVPLLLTTFRGL</sequence>
<name>A0A1L9T2A2_9EURO</name>
<reference evidence="2" key="1">
    <citation type="journal article" date="2017" name="Genome Biol.">
        <title>Comparative genomics reveals high biological diversity and specific adaptations in the industrially and medically important fungal genus Aspergillus.</title>
        <authorList>
            <person name="de Vries R.P."/>
            <person name="Riley R."/>
            <person name="Wiebenga A."/>
            <person name="Aguilar-Osorio G."/>
            <person name="Amillis S."/>
            <person name="Uchima C.A."/>
            <person name="Anderluh G."/>
            <person name="Asadollahi M."/>
            <person name="Askin M."/>
            <person name="Barry K."/>
            <person name="Battaglia E."/>
            <person name="Bayram O."/>
            <person name="Benocci T."/>
            <person name="Braus-Stromeyer S.A."/>
            <person name="Caldana C."/>
            <person name="Canovas D."/>
            <person name="Cerqueira G.C."/>
            <person name="Chen F."/>
            <person name="Chen W."/>
            <person name="Choi C."/>
            <person name="Clum A."/>
            <person name="Dos Santos R.A."/>
            <person name="Damasio A.R."/>
            <person name="Diallinas G."/>
            <person name="Emri T."/>
            <person name="Fekete E."/>
            <person name="Flipphi M."/>
            <person name="Freyberg S."/>
            <person name="Gallo A."/>
            <person name="Gournas C."/>
            <person name="Habgood R."/>
            <person name="Hainaut M."/>
            <person name="Harispe M.L."/>
            <person name="Henrissat B."/>
            <person name="Hilden K.S."/>
            <person name="Hope R."/>
            <person name="Hossain A."/>
            <person name="Karabika E."/>
            <person name="Karaffa L."/>
            <person name="Karanyi Z."/>
            <person name="Krasevec N."/>
            <person name="Kuo A."/>
            <person name="Kusch H."/>
            <person name="LaButti K."/>
            <person name="Lagendijk E.L."/>
            <person name="Lapidus A."/>
            <person name="Levasseur A."/>
            <person name="Lindquist E."/>
            <person name="Lipzen A."/>
            <person name="Logrieco A.F."/>
            <person name="MacCabe A."/>
            <person name="Maekelae M.R."/>
            <person name="Malavazi I."/>
            <person name="Melin P."/>
            <person name="Meyer V."/>
            <person name="Mielnichuk N."/>
            <person name="Miskei M."/>
            <person name="Molnar A.P."/>
            <person name="Mule G."/>
            <person name="Ngan C.Y."/>
            <person name="Orejas M."/>
            <person name="Orosz E."/>
            <person name="Ouedraogo J.P."/>
            <person name="Overkamp K.M."/>
            <person name="Park H.-S."/>
            <person name="Perrone G."/>
            <person name="Piumi F."/>
            <person name="Punt P.J."/>
            <person name="Ram A.F."/>
            <person name="Ramon A."/>
            <person name="Rauscher S."/>
            <person name="Record E."/>
            <person name="Riano-Pachon D.M."/>
            <person name="Robert V."/>
            <person name="Roehrig J."/>
            <person name="Ruller R."/>
            <person name="Salamov A."/>
            <person name="Salih N.S."/>
            <person name="Samson R.A."/>
            <person name="Sandor E."/>
            <person name="Sanguinetti M."/>
            <person name="Schuetze T."/>
            <person name="Sepcic K."/>
            <person name="Shelest E."/>
            <person name="Sherlock G."/>
            <person name="Sophianopoulou V."/>
            <person name="Squina F.M."/>
            <person name="Sun H."/>
            <person name="Susca A."/>
            <person name="Todd R.B."/>
            <person name="Tsang A."/>
            <person name="Unkles S.E."/>
            <person name="van de Wiele N."/>
            <person name="van Rossen-Uffink D."/>
            <person name="Oliveira J.V."/>
            <person name="Vesth T.C."/>
            <person name="Visser J."/>
            <person name="Yu J.-H."/>
            <person name="Zhou M."/>
            <person name="Andersen M.R."/>
            <person name="Archer D.B."/>
            <person name="Baker S.E."/>
            <person name="Benoit I."/>
            <person name="Brakhage A.A."/>
            <person name="Braus G.H."/>
            <person name="Fischer R."/>
            <person name="Frisvad J.C."/>
            <person name="Goldman G.H."/>
            <person name="Houbraken J."/>
            <person name="Oakley B."/>
            <person name="Pocsi I."/>
            <person name="Scazzocchio C."/>
            <person name="Seiboth B."/>
            <person name="vanKuyk P.A."/>
            <person name="Wortman J."/>
            <person name="Dyer P.S."/>
            <person name="Grigoriev I.V."/>
        </authorList>
    </citation>
    <scope>NUCLEOTIDE SEQUENCE [LARGE SCALE GENOMIC DNA]</scope>
    <source>
        <strain evidence="2">CBS 593.65</strain>
    </source>
</reference>
<dbReference type="RefSeq" id="XP_040697400.1">
    <property type="nucleotide sequence ID" value="XM_040845439.1"/>
</dbReference>
<dbReference type="STRING" id="1036612.A0A1L9T2A2"/>
<gene>
    <name evidence="1" type="ORF">ASPSYDRAFT_36525</name>
</gene>
<dbReference type="EMBL" id="KV878597">
    <property type="protein sequence ID" value="OJJ53594.1"/>
    <property type="molecule type" value="Genomic_DNA"/>
</dbReference>
<dbReference type="OrthoDB" id="545169at2759"/>
<dbReference type="InterPro" id="IPR046366">
    <property type="entry name" value="MPAB"/>
</dbReference>
<dbReference type="AlphaFoldDB" id="A0A1L9T2A2"/>
<accession>A0A1L9T2A2</accession>
<dbReference type="VEuPathDB" id="FungiDB:ASPSYDRAFT_36525"/>
<dbReference type="PANTHER" id="PTHR36124">
    <property type="match status" value="1"/>
</dbReference>